<dbReference type="SUPFAM" id="SSF52096">
    <property type="entry name" value="ClpP/crotonase"/>
    <property type="match status" value="2"/>
</dbReference>
<dbReference type="InterPro" id="IPR011762">
    <property type="entry name" value="COA_CT_N"/>
</dbReference>
<accession>A0A9D1AFS2</accession>
<gene>
    <name evidence="2" type="ORF">IAB90_03410</name>
</gene>
<reference evidence="2" key="2">
    <citation type="journal article" date="2021" name="PeerJ">
        <title>Extensive microbial diversity within the chicken gut microbiome revealed by metagenomics and culture.</title>
        <authorList>
            <person name="Gilroy R."/>
            <person name="Ravi A."/>
            <person name="Getino M."/>
            <person name="Pursley I."/>
            <person name="Horton D.L."/>
            <person name="Alikhan N.F."/>
            <person name="Baker D."/>
            <person name="Gharbi K."/>
            <person name="Hall N."/>
            <person name="Watson M."/>
            <person name="Adriaenssens E.M."/>
            <person name="Foster-Nyarko E."/>
            <person name="Jarju S."/>
            <person name="Secka A."/>
            <person name="Antonio M."/>
            <person name="Oren A."/>
            <person name="Chaudhuri R.R."/>
            <person name="La Ragione R."/>
            <person name="Hildebrand F."/>
            <person name="Pallen M.J."/>
        </authorList>
    </citation>
    <scope>NUCLEOTIDE SEQUENCE</scope>
    <source>
        <strain evidence="2">ChiW25-3613</strain>
    </source>
</reference>
<dbReference type="PROSITE" id="PS50980">
    <property type="entry name" value="COA_CT_NTER"/>
    <property type="match status" value="1"/>
</dbReference>
<dbReference type="Gene3D" id="3.90.226.10">
    <property type="entry name" value="2-enoyl-CoA Hydratase, Chain A, domain 1"/>
    <property type="match status" value="2"/>
</dbReference>
<dbReference type="InterPro" id="IPR034733">
    <property type="entry name" value="AcCoA_carboxyl_beta"/>
</dbReference>
<dbReference type="PANTHER" id="PTHR43842:SF2">
    <property type="entry name" value="PROPIONYL-COA CARBOXYLASE BETA CHAIN, MITOCHONDRIAL"/>
    <property type="match status" value="1"/>
</dbReference>
<evidence type="ECO:0000313" key="2">
    <source>
        <dbReference type="EMBL" id="HIR39410.1"/>
    </source>
</evidence>
<name>A0A9D1AFS2_9FIRM</name>
<feature type="domain" description="CoA carboxyltransferase N-terminal" evidence="1">
    <location>
        <begin position="1"/>
        <end position="242"/>
    </location>
</feature>
<dbReference type="Proteomes" id="UP000824179">
    <property type="component" value="Unassembled WGS sequence"/>
</dbReference>
<comment type="caution">
    <text evidence="2">The sequence shown here is derived from an EMBL/GenBank/DDBJ whole genome shotgun (WGS) entry which is preliminary data.</text>
</comment>
<organism evidence="2 3">
    <name type="scientific">Candidatus Coproplasma stercoripullorum</name>
    <dbReference type="NCBI Taxonomy" id="2840751"/>
    <lineage>
        <taxon>Bacteria</taxon>
        <taxon>Bacillati</taxon>
        <taxon>Bacillota</taxon>
        <taxon>Clostridia</taxon>
        <taxon>Eubacteriales</taxon>
        <taxon>Candidatus Coproplasma</taxon>
    </lineage>
</organism>
<evidence type="ECO:0000259" key="1">
    <source>
        <dbReference type="PROSITE" id="PS50980"/>
    </source>
</evidence>
<dbReference type="AlphaFoldDB" id="A0A9D1AFS2"/>
<dbReference type="InterPro" id="IPR051047">
    <property type="entry name" value="AccD/PCCB"/>
</dbReference>
<reference evidence="2" key="1">
    <citation type="submission" date="2020-10" db="EMBL/GenBank/DDBJ databases">
        <authorList>
            <person name="Gilroy R."/>
        </authorList>
    </citation>
    <scope>NUCLEOTIDE SEQUENCE</scope>
    <source>
        <strain evidence="2">ChiW25-3613</strain>
    </source>
</reference>
<protein>
    <recommendedName>
        <fullName evidence="1">CoA carboxyltransferase N-terminal domain-containing protein</fullName>
    </recommendedName>
</protein>
<evidence type="ECO:0000313" key="3">
    <source>
        <dbReference type="Proteomes" id="UP000824179"/>
    </source>
</evidence>
<proteinExistence type="predicted"/>
<dbReference type="EMBL" id="DVHB01000062">
    <property type="protein sequence ID" value="HIR39410.1"/>
    <property type="molecule type" value="Genomic_DNA"/>
</dbReference>
<sequence length="455" mass="47760">MDKIRMLQDRRSAVKSAGKSVRADIAALCDEGSFVELSTFSFSKSELFPEGAAGEGVVAGFITIDGYPFCVVAQNGEVLGGGVSEAGCKKIAKCLSGAEKSNTPVIYVLSSKGVRIGEGVNALEGLAEVLLKAAQLKGSVLQFCIIDGEVYGQIAALAAICDFSFFIKNKSVLAENSPLVLAAKSGVNASAKELGGADGLKNANLVAFNVDSVSEVRKKILAITSAVSPAVVDCDEMNTVVEALNSTPSAENLLKLFDGGSLVEVGSLYSPEVKCVLGRMGGISCAAIIFGGDGVLLDAAKVRKIKDFAELACCRELPLVFFVNCAGLRPDIATHDSLVLKEIAELINVLDCCDKKVSVISGKAVGLGYTLFAAKSMGYDYTFAFATAKVALFDGVQGAEIEFAGENVGKEMLEKRYSEETSDPVNAARNGYIDNIIEPAFAKQYIVACLQTLLP</sequence>
<dbReference type="Pfam" id="PF01039">
    <property type="entry name" value="Carboxyl_trans"/>
    <property type="match status" value="1"/>
</dbReference>
<dbReference type="InterPro" id="IPR029045">
    <property type="entry name" value="ClpP/crotonase-like_dom_sf"/>
</dbReference>
<dbReference type="PANTHER" id="PTHR43842">
    <property type="entry name" value="PROPIONYL-COA CARBOXYLASE BETA CHAIN"/>
    <property type="match status" value="1"/>
</dbReference>
<dbReference type="GO" id="GO:0004658">
    <property type="term" value="F:propionyl-CoA carboxylase activity"/>
    <property type="evidence" value="ECO:0007669"/>
    <property type="project" value="TreeGrafter"/>
</dbReference>